<keyword evidence="3" id="KW-1185">Reference proteome</keyword>
<sequence>MRAKNDPNTQQRHSDLLVVSVPRLSLIRDLLRDGHNGPDPPAFRENTQFRISNLASNWRIGAQARIPDKGRVFLELATRIADRMIPLPVNRSEQRQLLPQSRLSRCKVGVRYIGSDTNTSDKRGSSHRSSAPTGAVHSETSCKVRRNPRRGVPTITNLPAC</sequence>
<dbReference type="EMBL" id="RQFA01000037">
    <property type="protein sequence ID" value="TGK34708.1"/>
    <property type="molecule type" value="Genomic_DNA"/>
</dbReference>
<reference evidence="2" key="1">
    <citation type="journal article" date="2019" name="PLoS Negl. Trop. Dis.">
        <title>Revisiting the worldwide diversity of Leptospira species in the environment.</title>
        <authorList>
            <person name="Vincent A.T."/>
            <person name="Schiettekatte O."/>
            <person name="Bourhy P."/>
            <person name="Veyrier F.J."/>
            <person name="Picardeau M."/>
        </authorList>
    </citation>
    <scope>NUCLEOTIDE SEQUENCE [LARGE SCALE GENOMIC DNA]</scope>
    <source>
        <strain evidence="2">201800299</strain>
    </source>
</reference>
<comment type="caution">
    <text evidence="2">The sequence shown here is derived from an EMBL/GenBank/DDBJ whole genome shotgun (WGS) entry which is preliminary data.</text>
</comment>
<evidence type="ECO:0000313" key="2">
    <source>
        <dbReference type="EMBL" id="TGK34708.1"/>
    </source>
</evidence>
<name>A0A5F1YJ29_9LEPT</name>
<dbReference type="GO" id="GO:0005886">
    <property type="term" value="C:plasma membrane"/>
    <property type="evidence" value="ECO:0007669"/>
    <property type="project" value="InterPro"/>
</dbReference>
<organism evidence="2 3">
    <name type="scientific">Leptospira gomenensis</name>
    <dbReference type="NCBI Taxonomy" id="2484974"/>
    <lineage>
        <taxon>Bacteria</taxon>
        <taxon>Pseudomonadati</taxon>
        <taxon>Spirochaetota</taxon>
        <taxon>Spirochaetia</taxon>
        <taxon>Leptospirales</taxon>
        <taxon>Leptospiraceae</taxon>
        <taxon>Leptospira</taxon>
    </lineage>
</organism>
<dbReference type="InterPro" id="IPR021058">
    <property type="entry name" value="Porin_OmpL1"/>
</dbReference>
<proteinExistence type="predicted"/>
<protein>
    <submittedName>
        <fullName evidence="2">Porin OmpL1</fullName>
    </submittedName>
</protein>
<dbReference type="GO" id="GO:0015288">
    <property type="term" value="F:porin activity"/>
    <property type="evidence" value="ECO:0007669"/>
    <property type="project" value="InterPro"/>
</dbReference>
<dbReference type="AlphaFoldDB" id="A0A5F1YJ29"/>
<dbReference type="Pfam" id="PF11389">
    <property type="entry name" value="Porin_OmpL1"/>
    <property type="match status" value="1"/>
</dbReference>
<gene>
    <name evidence="2" type="ORF">EHQ17_08955</name>
</gene>
<evidence type="ECO:0000313" key="3">
    <source>
        <dbReference type="Proteomes" id="UP000298277"/>
    </source>
</evidence>
<feature type="region of interest" description="Disordered" evidence="1">
    <location>
        <begin position="114"/>
        <end position="161"/>
    </location>
</feature>
<evidence type="ECO:0000256" key="1">
    <source>
        <dbReference type="SAM" id="MobiDB-lite"/>
    </source>
</evidence>
<accession>A0A5F1YJ29</accession>
<dbReference type="Proteomes" id="UP000298277">
    <property type="component" value="Unassembled WGS sequence"/>
</dbReference>